<dbReference type="InterPro" id="IPR024445">
    <property type="entry name" value="Tnp_ISXO2-like"/>
</dbReference>
<name>A0A182KEY8_9DIPT</name>
<protein>
    <submittedName>
        <fullName evidence="2">DDE_Tnp_IS1595 domain-containing protein</fullName>
    </submittedName>
</protein>
<dbReference type="STRING" id="43041.A0A182KEY8"/>
<dbReference type="EnsemblMetazoa" id="ACHR009327-RA">
    <property type="protein sequence ID" value="ACHR009327-PA"/>
    <property type="gene ID" value="ACHR009327"/>
</dbReference>
<dbReference type="AlphaFoldDB" id="A0A182KEY8"/>
<dbReference type="Pfam" id="PF12762">
    <property type="entry name" value="DDE_Tnp_IS1595"/>
    <property type="match status" value="1"/>
</dbReference>
<dbReference type="PANTHER" id="PTHR47163:SF3">
    <property type="entry name" value="PROTEIN CBG18017"/>
    <property type="match status" value="1"/>
</dbReference>
<sequence length="195" mass="22452">MQTFVAVNSLSDLKKITADEVGLVRLLQEAELLQPAQQCSKWHRNMKLKVTKRANACKWIWKPTSSCTGWECTVRTDSKTNILKIYKILREIGVEYVETQYVEIDESVITKRKYHRARIAENNQVWLVGGICRETREIFLELVEKLSAENLHQIITNNVSPGTTILTNGWRAYIGLDELGYVHETINHSENFLSS</sequence>
<accession>A0A182KEY8</accession>
<proteinExistence type="predicted"/>
<dbReference type="VEuPathDB" id="VectorBase:ACHR009327"/>
<keyword evidence="3" id="KW-1185">Reference proteome</keyword>
<feature type="domain" description="ISXO2-like transposase" evidence="1">
    <location>
        <begin position="96"/>
        <end position="195"/>
    </location>
</feature>
<dbReference type="InterPro" id="IPR053164">
    <property type="entry name" value="IS1016-like_transposase"/>
</dbReference>
<reference evidence="2" key="2">
    <citation type="submission" date="2020-05" db="UniProtKB">
        <authorList>
            <consortium name="EnsemblMetazoa"/>
        </authorList>
    </citation>
    <scope>IDENTIFICATION</scope>
    <source>
        <strain evidence="2">ACHKN1017</strain>
    </source>
</reference>
<organism evidence="2 3">
    <name type="scientific">Anopheles christyi</name>
    <dbReference type="NCBI Taxonomy" id="43041"/>
    <lineage>
        <taxon>Eukaryota</taxon>
        <taxon>Metazoa</taxon>
        <taxon>Ecdysozoa</taxon>
        <taxon>Arthropoda</taxon>
        <taxon>Hexapoda</taxon>
        <taxon>Insecta</taxon>
        <taxon>Pterygota</taxon>
        <taxon>Neoptera</taxon>
        <taxon>Endopterygota</taxon>
        <taxon>Diptera</taxon>
        <taxon>Nematocera</taxon>
        <taxon>Culicoidea</taxon>
        <taxon>Culicidae</taxon>
        <taxon>Anophelinae</taxon>
        <taxon>Anopheles</taxon>
    </lineage>
</organism>
<evidence type="ECO:0000313" key="2">
    <source>
        <dbReference type="EnsemblMetazoa" id="ACHR009327-PA"/>
    </source>
</evidence>
<reference evidence="3" key="1">
    <citation type="submission" date="2013-03" db="EMBL/GenBank/DDBJ databases">
        <title>The Genome Sequence of Anopheles christyi ACHKN1017.</title>
        <authorList>
            <consortium name="The Broad Institute Genomics Platform"/>
            <person name="Neafsey D.E."/>
            <person name="Besansky N."/>
            <person name="Walker B."/>
            <person name="Young S.K."/>
            <person name="Zeng Q."/>
            <person name="Gargeya S."/>
            <person name="Fitzgerald M."/>
            <person name="Haas B."/>
            <person name="Abouelleil A."/>
            <person name="Allen A.W."/>
            <person name="Alvarado L."/>
            <person name="Arachchi H.M."/>
            <person name="Berlin A.M."/>
            <person name="Chapman S.B."/>
            <person name="Gainer-Dewar J."/>
            <person name="Goldberg J."/>
            <person name="Griggs A."/>
            <person name="Gujja S."/>
            <person name="Hansen M."/>
            <person name="Howarth C."/>
            <person name="Imamovic A."/>
            <person name="Ireland A."/>
            <person name="Larimer J."/>
            <person name="McCowan C."/>
            <person name="Murphy C."/>
            <person name="Pearson M."/>
            <person name="Poon T.W."/>
            <person name="Priest M."/>
            <person name="Roberts A."/>
            <person name="Saif S."/>
            <person name="Shea T."/>
            <person name="Sisk P."/>
            <person name="Sykes S."/>
            <person name="Wortman J."/>
            <person name="Nusbaum C."/>
            <person name="Birren B."/>
        </authorList>
    </citation>
    <scope>NUCLEOTIDE SEQUENCE [LARGE SCALE GENOMIC DNA]</scope>
    <source>
        <strain evidence="3">ACHKN1017</strain>
    </source>
</reference>
<evidence type="ECO:0000313" key="3">
    <source>
        <dbReference type="Proteomes" id="UP000075881"/>
    </source>
</evidence>
<dbReference type="Proteomes" id="UP000075881">
    <property type="component" value="Unassembled WGS sequence"/>
</dbReference>
<evidence type="ECO:0000259" key="1">
    <source>
        <dbReference type="SMART" id="SM01126"/>
    </source>
</evidence>
<dbReference type="PANTHER" id="PTHR47163">
    <property type="entry name" value="DDE_TNP_IS1595 DOMAIN-CONTAINING PROTEIN"/>
    <property type="match status" value="1"/>
</dbReference>
<dbReference type="SMART" id="SM01126">
    <property type="entry name" value="DDE_Tnp_IS1595"/>
    <property type="match status" value="1"/>
</dbReference>